<dbReference type="RefSeq" id="WP_399657415.1">
    <property type="nucleotide sequence ID" value="NZ_JBITYG010000016.1"/>
</dbReference>
<name>A0ABW8CIA7_9ACTN</name>
<accession>A0ABW8CIA7</accession>
<dbReference type="EMBL" id="JBITYG010000016">
    <property type="protein sequence ID" value="MFI9106153.1"/>
    <property type="molecule type" value="Genomic_DNA"/>
</dbReference>
<gene>
    <name evidence="1" type="ORF">ACIGXA_37175</name>
</gene>
<evidence type="ECO:0000313" key="1">
    <source>
        <dbReference type="EMBL" id="MFI9106153.1"/>
    </source>
</evidence>
<dbReference type="InterPro" id="IPR009003">
    <property type="entry name" value="Peptidase_S1_PA"/>
</dbReference>
<reference evidence="1 2" key="1">
    <citation type="submission" date="2024-10" db="EMBL/GenBank/DDBJ databases">
        <title>The Natural Products Discovery Center: Release of the First 8490 Sequenced Strains for Exploring Actinobacteria Biosynthetic Diversity.</title>
        <authorList>
            <person name="Kalkreuter E."/>
            <person name="Kautsar S.A."/>
            <person name="Yang D."/>
            <person name="Bader C.D."/>
            <person name="Teijaro C.N."/>
            <person name="Fluegel L."/>
            <person name="Davis C.M."/>
            <person name="Simpson J.R."/>
            <person name="Lauterbach L."/>
            <person name="Steele A.D."/>
            <person name="Gui C."/>
            <person name="Meng S."/>
            <person name="Li G."/>
            <person name="Viehrig K."/>
            <person name="Ye F."/>
            <person name="Su P."/>
            <person name="Kiefer A.F."/>
            <person name="Nichols A."/>
            <person name="Cepeda A.J."/>
            <person name="Yan W."/>
            <person name="Fan B."/>
            <person name="Jiang Y."/>
            <person name="Adhikari A."/>
            <person name="Zheng C.-J."/>
            <person name="Schuster L."/>
            <person name="Cowan T.M."/>
            <person name="Smanski M.J."/>
            <person name="Chevrette M.G."/>
            <person name="De Carvalho L.P.S."/>
            <person name="Shen B."/>
        </authorList>
    </citation>
    <scope>NUCLEOTIDE SEQUENCE [LARGE SCALE GENOMIC DNA]</scope>
    <source>
        <strain evidence="1 2">NPDC053399</strain>
    </source>
</reference>
<sequence length="266" mass="28961">MTHNENFIEIFRDDLLLGFGVRLTRNFAVTAEHCLRDRTSDSEPLKVRLPDGTFATGLLKDHDMLSDLALLRLGFQHQPPLPEAVFDRVKHGDPWKAVHRLSDSDDFLSGSVVDVSLLYGSTKHRVVNALRLQCDGPCDDHRQFSGSPIEREAPHRAPTVLGLLVKRPPYCTAPADSAFAVTIEEAVRSLGGIRLVVPTGIWPGTGDGSAASGTTGVQTSPLVKPYAVAEEGDLEDDSSSRKAIAEALEKSDLGGNIYPLWRGRLS</sequence>
<proteinExistence type="predicted"/>
<protein>
    <recommendedName>
        <fullName evidence="3">Trypsin-like peptidase domain-containing protein</fullName>
    </recommendedName>
</protein>
<evidence type="ECO:0008006" key="3">
    <source>
        <dbReference type="Google" id="ProtNLM"/>
    </source>
</evidence>
<dbReference type="SUPFAM" id="SSF50494">
    <property type="entry name" value="Trypsin-like serine proteases"/>
    <property type="match status" value="1"/>
</dbReference>
<comment type="caution">
    <text evidence="1">The sequence shown here is derived from an EMBL/GenBank/DDBJ whole genome shotgun (WGS) entry which is preliminary data.</text>
</comment>
<evidence type="ECO:0000313" key="2">
    <source>
        <dbReference type="Proteomes" id="UP001614394"/>
    </source>
</evidence>
<dbReference type="Proteomes" id="UP001614394">
    <property type="component" value="Unassembled WGS sequence"/>
</dbReference>
<keyword evidence="2" id="KW-1185">Reference proteome</keyword>
<organism evidence="1 2">
    <name type="scientific">Streptomyces fildesensis</name>
    <dbReference type="NCBI Taxonomy" id="375757"/>
    <lineage>
        <taxon>Bacteria</taxon>
        <taxon>Bacillati</taxon>
        <taxon>Actinomycetota</taxon>
        <taxon>Actinomycetes</taxon>
        <taxon>Kitasatosporales</taxon>
        <taxon>Streptomycetaceae</taxon>
        <taxon>Streptomyces</taxon>
    </lineage>
</organism>